<keyword evidence="5" id="KW-1185">Reference proteome</keyword>
<evidence type="ECO:0000256" key="3">
    <source>
        <dbReference type="SAM" id="MobiDB-lite"/>
    </source>
</evidence>
<dbReference type="Proteomes" id="UP000664859">
    <property type="component" value="Unassembled WGS sequence"/>
</dbReference>
<protein>
    <submittedName>
        <fullName evidence="4">WD40-repeat-containing domain protein</fullName>
    </submittedName>
</protein>
<accession>A0A835Z084</accession>
<evidence type="ECO:0000313" key="4">
    <source>
        <dbReference type="EMBL" id="KAG5183247.1"/>
    </source>
</evidence>
<feature type="region of interest" description="Disordered" evidence="3">
    <location>
        <begin position="325"/>
        <end position="354"/>
    </location>
</feature>
<feature type="repeat" description="WD" evidence="1">
    <location>
        <begin position="73"/>
        <end position="114"/>
    </location>
</feature>
<sequence length="559" mass="56019">MPALLATCGDVVQLWEQQQDDTLALAGSVALFKERTNAVAWNHNAQVLCACSDSGAIGLVHESGRVLDVLNAGAAEPAALHAIAFSSKSRFLVTGGTAQRVDVWDLKKKAQIRALRGHAAAITCAQFDARDEHIASGAADGALLLHNLRSGAVARTLAAAGGALPGALAVRCDPARPGVMASAHADGSVYLWDANAAEAGGAVAAWRESHRGAATDAQFSPASAALLASCGRDGAVVLRDTRQRGAAAAAAARRVDCGGGGGEALTGLSFRGDGAALAAGSESGGVFVVDLRRLGGAGGGAAARVSAGHCVMGVAWQLTAAAATPSAVKRSRVETDQASLTGDQAHSSDHGSATAADAAAAAAAAARAVATAASNGDSGHGAQSRAGGAQAAAPPPPPSQSSLAAAAAAAAAAAVAGTPAPPRRFSEHTPRRDSDSNSSSVSAHQQHSKSGSLLWPRGATAAARMSPTAAAAAAAAAAQPVAAAPAAALTRDAFEDGMAALLVEVRRDMRNLHLDVLRQFETQQSELHAMLARHAGEVAALLAENEALRRENEDLRRLY</sequence>
<keyword evidence="1" id="KW-0853">WD repeat</keyword>
<dbReference type="Gene3D" id="2.130.10.10">
    <property type="entry name" value="YVTN repeat-like/Quinoprotein amine dehydrogenase"/>
    <property type="match status" value="2"/>
</dbReference>
<dbReference type="InterPro" id="IPR036322">
    <property type="entry name" value="WD40_repeat_dom_sf"/>
</dbReference>
<dbReference type="OrthoDB" id="1602884at2759"/>
<dbReference type="SMART" id="SM00320">
    <property type="entry name" value="WD40"/>
    <property type="match status" value="6"/>
</dbReference>
<feature type="repeat" description="WD" evidence="1">
    <location>
        <begin position="115"/>
        <end position="156"/>
    </location>
</feature>
<proteinExistence type="predicted"/>
<evidence type="ECO:0000256" key="2">
    <source>
        <dbReference type="SAM" id="Coils"/>
    </source>
</evidence>
<comment type="caution">
    <text evidence="4">The sequence shown here is derived from an EMBL/GenBank/DDBJ whole genome shotgun (WGS) entry which is preliminary data.</text>
</comment>
<feature type="compositionally biased region" description="Low complexity" evidence="3">
    <location>
        <begin position="400"/>
        <end position="418"/>
    </location>
</feature>
<feature type="compositionally biased region" description="Basic and acidic residues" evidence="3">
    <location>
        <begin position="424"/>
        <end position="435"/>
    </location>
</feature>
<name>A0A835Z084_9STRA</name>
<dbReference type="InterPro" id="IPR044621">
    <property type="entry name" value="NEDD1"/>
</dbReference>
<evidence type="ECO:0000313" key="5">
    <source>
        <dbReference type="Proteomes" id="UP000664859"/>
    </source>
</evidence>
<dbReference type="SUPFAM" id="SSF50978">
    <property type="entry name" value="WD40 repeat-like"/>
    <property type="match status" value="1"/>
</dbReference>
<reference evidence="4" key="1">
    <citation type="submission" date="2021-02" db="EMBL/GenBank/DDBJ databases">
        <title>First Annotated Genome of the Yellow-green Alga Tribonema minus.</title>
        <authorList>
            <person name="Mahan K.M."/>
        </authorList>
    </citation>
    <scope>NUCLEOTIDE SEQUENCE</scope>
    <source>
        <strain evidence="4">UTEX B ZZ1240</strain>
    </source>
</reference>
<gene>
    <name evidence="4" type="ORF">JKP88DRAFT_273230</name>
</gene>
<dbReference type="AlphaFoldDB" id="A0A835Z084"/>
<dbReference type="EMBL" id="JAFCMP010000223">
    <property type="protein sequence ID" value="KAG5183247.1"/>
    <property type="molecule type" value="Genomic_DNA"/>
</dbReference>
<dbReference type="GO" id="GO:0140496">
    <property type="term" value="F:gamma-tubulin complex binding"/>
    <property type="evidence" value="ECO:0007669"/>
    <property type="project" value="InterPro"/>
</dbReference>
<dbReference type="Pfam" id="PF00400">
    <property type="entry name" value="WD40"/>
    <property type="match status" value="1"/>
</dbReference>
<dbReference type="PANTHER" id="PTHR45096:SF1">
    <property type="entry name" value="PROTEIN NEDD1"/>
    <property type="match status" value="1"/>
</dbReference>
<feature type="compositionally biased region" description="Low complexity" evidence="3">
    <location>
        <begin position="436"/>
        <end position="450"/>
    </location>
</feature>
<dbReference type="InterPro" id="IPR015943">
    <property type="entry name" value="WD40/YVTN_repeat-like_dom_sf"/>
</dbReference>
<keyword evidence="2" id="KW-0175">Coiled coil</keyword>
<dbReference type="PANTHER" id="PTHR45096">
    <property type="entry name" value="PROTEIN NEDD1"/>
    <property type="match status" value="1"/>
</dbReference>
<dbReference type="PROSITE" id="PS50082">
    <property type="entry name" value="WD_REPEATS_2"/>
    <property type="match status" value="2"/>
</dbReference>
<feature type="coiled-coil region" evidence="2">
    <location>
        <begin position="531"/>
        <end position="558"/>
    </location>
</feature>
<feature type="region of interest" description="Disordered" evidence="3">
    <location>
        <begin position="374"/>
        <end position="454"/>
    </location>
</feature>
<dbReference type="InterPro" id="IPR001680">
    <property type="entry name" value="WD40_rpt"/>
</dbReference>
<organism evidence="4 5">
    <name type="scientific">Tribonema minus</name>
    <dbReference type="NCBI Taxonomy" id="303371"/>
    <lineage>
        <taxon>Eukaryota</taxon>
        <taxon>Sar</taxon>
        <taxon>Stramenopiles</taxon>
        <taxon>Ochrophyta</taxon>
        <taxon>PX clade</taxon>
        <taxon>Xanthophyceae</taxon>
        <taxon>Tribonematales</taxon>
        <taxon>Tribonemataceae</taxon>
        <taxon>Tribonema</taxon>
    </lineage>
</organism>
<feature type="compositionally biased region" description="Low complexity" evidence="3">
    <location>
        <begin position="380"/>
        <end position="392"/>
    </location>
</feature>
<feature type="compositionally biased region" description="Polar residues" evidence="3">
    <location>
        <begin position="336"/>
        <end position="345"/>
    </location>
</feature>
<dbReference type="GO" id="GO:0010968">
    <property type="term" value="P:regulation of microtubule nucleation"/>
    <property type="evidence" value="ECO:0007669"/>
    <property type="project" value="InterPro"/>
</dbReference>
<evidence type="ECO:0000256" key="1">
    <source>
        <dbReference type="PROSITE-ProRule" id="PRU00221"/>
    </source>
</evidence>